<dbReference type="EMBL" id="JACJKY010000004">
    <property type="protein sequence ID" value="MBM6920229.1"/>
    <property type="molecule type" value="Genomic_DNA"/>
</dbReference>
<feature type="transmembrane region" description="Helical" evidence="5">
    <location>
        <begin position="195"/>
        <end position="212"/>
    </location>
</feature>
<keyword evidence="4 5" id="KW-0472">Membrane</keyword>
<feature type="transmembrane region" description="Helical" evidence="5">
    <location>
        <begin position="28"/>
        <end position="48"/>
    </location>
</feature>
<dbReference type="Proteomes" id="UP000774750">
    <property type="component" value="Unassembled WGS sequence"/>
</dbReference>
<dbReference type="RefSeq" id="WP_204444811.1">
    <property type="nucleotide sequence ID" value="NZ_JACJKY010000004.1"/>
</dbReference>
<gene>
    <name evidence="7" type="ORF">H6A12_03525</name>
</gene>
<evidence type="ECO:0000256" key="1">
    <source>
        <dbReference type="ARBA" id="ARBA00004141"/>
    </source>
</evidence>
<comment type="caution">
    <text evidence="7">The sequence shown here is derived from an EMBL/GenBank/DDBJ whole genome shotgun (WGS) entry which is preliminary data.</text>
</comment>
<keyword evidence="8" id="KW-1185">Reference proteome</keyword>
<dbReference type="GO" id="GO:0016874">
    <property type="term" value="F:ligase activity"/>
    <property type="evidence" value="ECO:0007669"/>
    <property type="project" value="UniProtKB-KW"/>
</dbReference>
<proteinExistence type="predicted"/>
<reference evidence="7" key="2">
    <citation type="journal article" date="2021" name="Sci. Rep.">
        <title>The distribution of antibiotic resistance genes in chicken gut microbiota commensals.</title>
        <authorList>
            <person name="Juricova H."/>
            <person name="Matiasovicova J."/>
            <person name="Kubasova T."/>
            <person name="Cejkova D."/>
            <person name="Rychlik I."/>
        </authorList>
    </citation>
    <scope>NUCLEOTIDE SEQUENCE</scope>
    <source>
        <strain evidence="7">An559</strain>
    </source>
</reference>
<evidence type="ECO:0000313" key="8">
    <source>
        <dbReference type="Proteomes" id="UP000774750"/>
    </source>
</evidence>
<reference evidence="7" key="1">
    <citation type="submission" date="2020-08" db="EMBL/GenBank/DDBJ databases">
        <authorList>
            <person name="Cejkova D."/>
            <person name="Kubasova T."/>
            <person name="Jahodarova E."/>
            <person name="Rychlik I."/>
        </authorList>
    </citation>
    <scope>NUCLEOTIDE SEQUENCE</scope>
    <source>
        <strain evidence="7">An559</strain>
    </source>
</reference>
<sequence length="448" mass="51447">MNLIQSIFDKIFFLHGKIFNVQKKAKDLILCIYMIIFNLYYFIIMSNMIQMRSAYKVVIHFILVLGLVFILKPQNRIEIPKIRKNLSFALWMLFIAISIVSCVINVSLNVIATVPLVFFLFFNIYSGNELIKCLKPISIAATISLLLLWIINMVCMPIQSAQYYSKLNSPIGLCMYITTLLPFVFYLIEQIRHMLLKYLLILFVAVNLTYIVYSASRTGLVCAICIIGVWVVYLIFNLKGQVIQTILKIIFLAVCIFICLNTILTIHNHVYKYANQIFSFQSQPSIPDDEISPDDSLDIFEDRIGIDGKDLNQISAGRIDIWKEYVSHFNLTGHKDTTDITVTVGYKDETFQSISAHNTFIQVIYDYGLLAGGVFLLVVIIGLLKCGYFCIINRKDYKSFLLLSIVGNFVAVGMFNSTFYYYNYINIMYFILILSSFLLVKKCDSDTI</sequence>
<dbReference type="AlphaFoldDB" id="A0A939BCL2"/>
<feature type="transmembrane region" description="Helical" evidence="5">
    <location>
        <begin position="218"/>
        <end position="238"/>
    </location>
</feature>
<dbReference type="InterPro" id="IPR007016">
    <property type="entry name" value="O-antigen_ligase-rel_domated"/>
</dbReference>
<evidence type="ECO:0000259" key="6">
    <source>
        <dbReference type="Pfam" id="PF04932"/>
    </source>
</evidence>
<feature type="transmembrane region" description="Helical" evidence="5">
    <location>
        <begin position="245"/>
        <end position="266"/>
    </location>
</feature>
<protein>
    <submittedName>
        <fullName evidence="7">O-antigen ligase family protein</fullName>
    </submittedName>
</protein>
<feature type="transmembrane region" description="Helical" evidence="5">
    <location>
        <begin position="367"/>
        <end position="392"/>
    </location>
</feature>
<feature type="transmembrane region" description="Helical" evidence="5">
    <location>
        <begin position="421"/>
        <end position="440"/>
    </location>
</feature>
<evidence type="ECO:0000256" key="4">
    <source>
        <dbReference type="ARBA" id="ARBA00023136"/>
    </source>
</evidence>
<dbReference type="Pfam" id="PF04932">
    <property type="entry name" value="Wzy_C"/>
    <property type="match status" value="1"/>
</dbReference>
<feature type="transmembrane region" description="Helical" evidence="5">
    <location>
        <begin position="167"/>
        <end position="188"/>
    </location>
</feature>
<dbReference type="GO" id="GO:0016020">
    <property type="term" value="C:membrane"/>
    <property type="evidence" value="ECO:0007669"/>
    <property type="project" value="UniProtKB-SubCell"/>
</dbReference>
<evidence type="ECO:0000313" key="7">
    <source>
        <dbReference type="EMBL" id="MBM6920229.1"/>
    </source>
</evidence>
<organism evidence="7 8">
    <name type="scientific">Merdimmobilis hominis</name>
    <dbReference type="NCBI Taxonomy" id="2897707"/>
    <lineage>
        <taxon>Bacteria</taxon>
        <taxon>Bacillati</taxon>
        <taxon>Bacillota</taxon>
        <taxon>Clostridia</taxon>
        <taxon>Eubacteriales</taxon>
        <taxon>Oscillospiraceae</taxon>
        <taxon>Merdimmobilis</taxon>
    </lineage>
</organism>
<name>A0A939BCL2_9FIRM</name>
<keyword evidence="7" id="KW-0436">Ligase</keyword>
<feature type="domain" description="O-antigen ligase-related" evidence="6">
    <location>
        <begin position="203"/>
        <end position="375"/>
    </location>
</feature>
<evidence type="ECO:0000256" key="3">
    <source>
        <dbReference type="ARBA" id="ARBA00022989"/>
    </source>
</evidence>
<feature type="transmembrane region" description="Helical" evidence="5">
    <location>
        <begin position="137"/>
        <end position="161"/>
    </location>
</feature>
<keyword evidence="2 5" id="KW-0812">Transmembrane</keyword>
<feature type="transmembrane region" description="Helical" evidence="5">
    <location>
        <begin position="83"/>
        <end position="100"/>
    </location>
</feature>
<feature type="transmembrane region" description="Helical" evidence="5">
    <location>
        <begin position="399"/>
        <end position="415"/>
    </location>
</feature>
<feature type="transmembrane region" description="Helical" evidence="5">
    <location>
        <begin position="106"/>
        <end position="125"/>
    </location>
</feature>
<feature type="transmembrane region" description="Helical" evidence="5">
    <location>
        <begin position="54"/>
        <end position="71"/>
    </location>
</feature>
<evidence type="ECO:0000256" key="5">
    <source>
        <dbReference type="SAM" id="Phobius"/>
    </source>
</evidence>
<keyword evidence="3 5" id="KW-1133">Transmembrane helix</keyword>
<accession>A0A939BCL2</accession>
<comment type="subcellular location">
    <subcellularLocation>
        <location evidence="1">Membrane</location>
        <topology evidence="1">Multi-pass membrane protein</topology>
    </subcellularLocation>
</comment>
<evidence type="ECO:0000256" key="2">
    <source>
        <dbReference type="ARBA" id="ARBA00022692"/>
    </source>
</evidence>